<dbReference type="GO" id="GO:0032259">
    <property type="term" value="P:methylation"/>
    <property type="evidence" value="ECO:0007669"/>
    <property type="project" value="UniProtKB-KW"/>
</dbReference>
<dbReference type="GO" id="GO:0003697">
    <property type="term" value="F:single-stranded DNA binding"/>
    <property type="evidence" value="ECO:0007669"/>
    <property type="project" value="TreeGrafter"/>
</dbReference>
<accession>E2BU82</accession>
<dbReference type="GO" id="GO:0006303">
    <property type="term" value="P:double-strand break repair via nonhomologous end joining"/>
    <property type="evidence" value="ECO:0007669"/>
    <property type="project" value="TreeGrafter"/>
</dbReference>
<dbReference type="InterPro" id="IPR052709">
    <property type="entry name" value="Transposase-MT_Hybrid"/>
</dbReference>
<dbReference type="InParanoid" id="E2BU82"/>
<dbReference type="Gene3D" id="1.10.10.10">
    <property type="entry name" value="Winged helix-like DNA-binding domain superfamily/Winged helix DNA-binding domain"/>
    <property type="match status" value="1"/>
</dbReference>
<keyword evidence="1" id="KW-0808">Transferase</keyword>
<feature type="non-terminal residue" evidence="1">
    <location>
        <position position="115"/>
    </location>
</feature>
<name>E2BU82_HARSA</name>
<dbReference type="GO" id="GO:0031297">
    <property type="term" value="P:replication fork processing"/>
    <property type="evidence" value="ECO:0007669"/>
    <property type="project" value="TreeGrafter"/>
</dbReference>
<organism evidence="2">
    <name type="scientific">Harpegnathos saltator</name>
    <name type="common">Jerdon's jumping ant</name>
    <dbReference type="NCBI Taxonomy" id="610380"/>
    <lineage>
        <taxon>Eukaryota</taxon>
        <taxon>Metazoa</taxon>
        <taxon>Ecdysozoa</taxon>
        <taxon>Arthropoda</taxon>
        <taxon>Hexapoda</taxon>
        <taxon>Insecta</taxon>
        <taxon>Pterygota</taxon>
        <taxon>Neoptera</taxon>
        <taxon>Endopterygota</taxon>
        <taxon>Hymenoptera</taxon>
        <taxon>Apocrita</taxon>
        <taxon>Aculeata</taxon>
        <taxon>Formicoidea</taxon>
        <taxon>Formicidae</taxon>
        <taxon>Ponerinae</taxon>
        <taxon>Ponerini</taxon>
        <taxon>Harpegnathos</taxon>
    </lineage>
</organism>
<dbReference type="GO" id="GO:0000014">
    <property type="term" value="F:single-stranded DNA endodeoxyribonuclease activity"/>
    <property type="evidence" value="ECO:0007669"/>
    <property type="project" value="TreeGrafter"/>
</dbReference>
<evidence type="ECO:0000313" key="2">
    <source>
        <dbReference type="Proteomes" id="UP000008237"/>
    </source>
</evidence>
<dbReference type="GO" id="GO:0003690">
    <property type="term" value="F:double-stranded DNA binding"/>
    <property type="evidence" value="ECO:0007669"/>
    <property type="project" value="TreeGrafter"/>
</dbReference>
<reference evidence="1 2" key="1">
    <citation type="journal article" date="2010" name="Science">
        <title>Genomic comparison of the ants Camponotus floridanus and Harpegnathos saltator.</title>
        <authorList>
            <person name="Bonasio R."/>
            <person name="Zhang G."/>
            <person name="Ye C."/>
            <person name="Mutti N.S."/>
            <person name="Fang X."/>
            <person name="Qin N."/>
            <person name="Donahue G."/>
            <person name="Yang P."/>
            <person name="Li Q."/>
            <person name="Li C."/>
            <person name="Zhang P."/>
            <person name="Huang Z."/>
            <person name="Berger S.L."/>
            <person name="Reinberg D."/>
            <person name="Wang J."/>
            <person name="Liebig J."/>
        </authorList>
    </citation>
    <scope>NUCLEOTIDE SEQUENCE [LARGE SCALE GENOMIC DNA]</scope>
    <source>
        <strain evidence="1 2">R22 G/1</strain>
    </source>
</reference>
<dbReference type="EMBL" id="GL450595">
    <property type="protein sequence ID" value="EFN80747.1"/>
    <property type="molecule type" value="Genomic_DNA"/>
</dbReference>
<dbReference type="GO" id="GO:0046975">
    <property type="term" value="F:histone H3K36 methyltransferase activity"/>
    <property type="evidence" value="ECO:0007669"/>
    <property type="project" value="TreeGrafter"/>
</dbReference>
<feature type="non-terminal residue" evidence="1">
    <location>
        <position position="1"/>
    </location>
</feature>
<dbReference type="Proteomes" id="UP000008237">
    <property type="component" value="Unassembled WGS sequence"/>
</dbReference>
<dbReference type="GO" id="GO:0044547">
    <property type="term" value="F:DNA topoisomerase binding"/>
    <property type="evidence" value="ECO:0007669"/>
    <property type="project" value="TreeGrafter"/>
</dbReference>
<dbReference type="InterPro" id="IPR036388">
    <property type="entry name" value="WH-like_DNA-bd_sf"/>
</dbReference>
<dbReference type="GO" id="GO:0015074">
    <property type="term" value="P:DNA integration"/>
    <property type="evidence" value="ECO:0007669"/>
    <property type="project" value="TreeGrafter"/>
</dbReference>
<dbReference type="PANTHER" id="PTHR46060:SF2">
    <property type="entry name" value="HISTONE-LYSINE N-METHYLTRANSFERASE SETMAR"/>
    <property type="match status" value="1"/>
</dbReference>
<proteinExistence type="predicted"/>
<dbReference type="PANTHER" id="PTHR46060">
    <property type="entry name" value="MARINER MOS1 TRANSPOSASE-LIKE PROTEIN"/>
    <property type="match status" value="1"/>
</dbReference>
<evidence type="ECO:0000313" key="1">
    <source>
        <dbReference type="EMBL" id="EFN80747.1"/>
    </source>
</evidence>
<dbReference type="GO" id="GO:0000729">
    <property type="term" value="P:DNA double-strand break processing"/>
    <property type="evidence" value="ECO:0007669"/>
    <property type="project" value="TreeGrafter"/>
</dbReference>
<dbReference type="AlphaFoldDB" id="E2BU82"/>
<sequence length="115" mass="13244">RCSSLWLAGNRGCSTNKTADIQQITTLIDSDRHITTRAIAVKSNIDQSTVSRHLNQIEMVKKFDVSVSQHLTERDLMDRISICDSLYRRSPTVFETNANGRREVDLFYNNIERKQ</sequence>
<protein>
    <submittedName>
        <fullName evidence="1">Histone-lysine N-methyltransferase SETMAR</fullName>
    </submittedName>
</protein>
<gene>
    <name evidence="1" type="ORF">EAI_16827</name>
</gene>
<dbReference type="GO" id="GO:0035861">
    <property type="term" value="C:site of double-strand break"/>
    <property type="evidence" value="ECO:0007669"/>
    <property type="project" value="TreeGrafter"/>
</dbReference>
<dbReference type="GO" id="GO:0042800">
    <property type="term" value="F:histone H3K4 methyltransferase activity"/>
    <property type="evidence" value="ECO:0007669"/>
    <property type="project" value="TreeGrafter"/>
</dbReference>
<dbReference type="GO" id="GO:0000793">
    <property type="term" value="C:condensed chromosome"/>
    <property type="evidence" value="ECO:0007669"/>
    <property type="project" value="TreeGrafter"/>
</dbReference>
<dbReference type="GO" id="GO:0005634">
    <property type="term" value="C:nucleus"/>
    <property type="evidence" value="ECO:0007669"/>
    <property type="project" value="TreeGrafter"/>
</dbReference>
<keyword evidence="1" id="KW-0489">Methyltransferase</keyword>
<keyword evidence="2" id="KW-1185">Reference proteome</keyword>
<dbReference type="GO" id="GO:0044774">
    <property type="term" value="P:mitotic DNA integrity checkpoint signaling"/>
    <property type="evidence" value="ECO:0007669"/>
    <property type="project" value="TreeGrafter"/>
</dbReference>